<keyword evidence="4 8" id="KW-0812">Transmembrane</keyword>
<evidence type="ECO:0000256" key="3">
    <source>
        <dbReference type="ARBA" id="ARBA00022519"/>
    </source>
</evidence>
<reference evidence="10 11" key="1">
    <citation type="journal article" date="2021" name="Int. J. Syst. Evol. Microbiol.">
        <title>Lentilactobacillus fungorum sp. nov., isolated from spent mushroom substrates.</title>
        <authorList>
            <person name="Tohno M."/>
            <person name="Tanizawa Y."/>
            <person name="Kojima Y."/>
            <person name="Sakamoto M."/>
            <person name="Ohkuma M."/>
            <person name="Kobayashi H."/>
        </authorList>
    </citation>
    <scope>NUCLEOTIDE SEQUENCE [LARGE SCALE GENOMIC DNA]</scope>
    <source>
        <strain evidence="10 11">YK48G</strain>
    </source>
</reference>
<keyword evidence="6 8" id="KW-0472">Membrane</keyword>
<evidence type="ECO:0000256" key="4">
    <source>
        <dbReference type="ARBA" id="ARBA00022692"/>
    </source>
</evidence>
<evidence type="ECO:0000256" key="2">
    <source>
        <dbReference type="ARBA" id="ARBA00022475"/>
    </source>
</evidence>
<evidence type="ECO:0000256" key="6">
    <source>
        <dbReference type="ARBA" id="ARBA00023136"/>
    </source>
</evidence>
<feature type="transmembrane region" description="Helical" evidence="8">
    <location>
        <begin position="28"/>
        <end position="47"/>
    </location>
</feature>
<name>A0ABQ3W0E2_9LACO</name>
<evidence type="ECO:0000256" key="7">
    <source>
        <dbReference type="ARBA" id="ARBA00034125"/>
    </source>
</evidence>
<dbReference type="Proteomes" id="UP000604765">
    <property type="component" value="Unassembled WGS sequence"/>
</dbReference>
<gene>
    <name evidence="10" type="ORF">YK48G_20570</name>
</gene>
<evidence type="ECO:0000256" key="1">
    <source>
        <dbReference type="ARBA" id="ARBA00004651"/>
    </source>
</evidence>
<dbReference type="RefSeq" id="WP_203630611.1">
    <property type="nucleotide sequence ID" value="NZ_BNJR01000016.1"/>
</dbReference>
<dbReference type="InterPro" id="IPR050539">
    <property type="entry name" value="ThrE_Dicarb/AminoAcid_Exp"/>
</dbReference>
<dbReference type="PANTHER" id="PTHR34390">
    <property type="entry name" value="UPF0442 PROTEIN YJJB-RELATED"/>
    <property type="match status" value="1"/>
</dbReference>
<keyword evidence="5 8" id="KW-1133">Transmembrane helix</keyword>
<evidence type="ECO:0000256" key="5">
    <source>
        <dbReference type="ARBA" id="ARBA00022989"/>
    </source>
</evidence>
<dbReference type="InterPro" id="IPR024528">
    <property type="entry name" value="ThrE_2"/>
</dbReference>
<feature type="transmembrane region" description="Helical" evidence="8">
    <location>
        <begin position="53"/>
        <end position="72"/>
    </location>
</feature>
<keyword evidence="3" id="KW-0997">Cell inner membrane</keyword>
<evidence type="ECO:0000313" key="11">
    <source>
        <dbReference type="Proteomes" id="UP000604765"/>
    </source>
</evidence>
<comment type="subcellular location">
    <subcellularLocation>
        <location evidence="1">Cell membrane</location>
        <topology evidence="1">Multi-pass membrane protein</topology>
    </subcellularLocation>
</comment>
<proteinExistence type="inferred from homology"/>
<comment type="similarity">
    <text evidence="7">Belongs to the ThrE exporter (TC 2.A.79) family.</text>
</comment>
<keyword evidence="11" id="KW-1185">Reference proteome</keyword>
<dbReference type="PANTHER" id="PTHR34390:SF1">
    <property type="entry name" value="SUCCINATE TRANSPORTER SUBUNIT YJJB-RELATED"/>
    <property type="match status" value="1"/>
</dbReference>
<sequence>MTFFMIKCACVYLSGIGFGLIVNLPHRALNIAGINATIGWLVYYWIFTTWGGLGAPNFFGGLVIGILSVMIARWKKMPSILFDVPGLVPLVPGGQAYNSIKNFALGDYQTAFNYLSEVVWIAGSIALGFIVAELVNKINQRIRRAQEKDE</sequence>
<dbReference type="EMBL" id="BNJR01000016">
    <property type="protein sequence ID" value="GHP14632.1"/>
    <property type="molecule type" value="Genomic_DNA"/>
</dbReference>
<accession>A0ABQ3W0E2</accession>
<keyword evidence="2" id="KW-1003">Cell membrane</keyword>
<comment type="caution">
    <text evidence="10">The sequence shown here is derived from an EMBL/GenBank/DDBJ whole genome shotgun (WGS) entry which is preliminary data.</text>
</comment>
<evidence type="ECO:0000256" key="8">
    <source>
        <dbReference type="SAM" id="Phobius"/>
    </source>
</evidence>
<evidence type="ECO:0000313" key="10">
    <source>
        <dbReference type="EMBL" id="GHP14632.1"/>
    </source>
</evidence>
<organism evidence="10 11">
    <name type="scientific">Lentilactobacillus fungorum</name>
    <dbReference type="NCBI Taxonomy" id="2201250"/>
    <lineage>
        <taxon>Bacteria</taxon>
        <taxon>Bacillati</taxon>
        <taxon>Bacillota</taxon>
        <taxon>Bacilli</taxon>
        <taxon>Lactobacillales</taxon>
        <taxon>Lactobacillaceae</taxon>
        <taxon>Lentilactobacillus</taxon>
    </lineage>
</organism>
<feature type="domain" description="Threonine/Serine exporter ThrE" evidence="9">
    <location>
        <begin position="8"/>
        <end position="135"/>
    </location>
</feature>
<protein>
    <submittedName>
        <fullName evidence="10">Membrane protein</fullName>
    </submittedName>
</protein>
<dbReference type="Pfam" id="PF12821">
    <property type="entry name" value="ThrE_2"/>
    <property type="match status" value="1"/>
</dbReference>
<evidence type="ECO:0000259" key="9">
    <source>
        <dbReference type="Pfam" id="PF12821"/>
    </source>
</evidence>
<feature type="transmembrane region" description="Helical" evidence="8">
    <location>
        <begin position="118"/>
        <end position="135"/>
    </location>
</feature>